<keyword evidence="5 12" id="KW-0812">Transmembrane</keyword>
<dbReference type="RefSeq" id="XP_029404444.2">
    <property type="nucleotide sequence ID" value="XM_029548584.2"/>
</dbReference>
<keyword evidence="9 13" id="KW-0472">Membrane</keyword>
<keyword evidence="10 12" id="KW-0739">Sodium transport</keyword>
<keyword evidence="14" id="KW-1185">Reference proteome</keyword>
<dbReference type="OrthoDB" id="6021021at2759"/>
<gene>
    <name evidence="15" type="primary">LOC105221886</name>
</gene>
<dbReference type="PANTHER" id="PTHR11690:SF243">
    <property type="entry name" value="PICKPOCKET 12-RELATED"/>
    <property type="match status" value="1"/>
</dbReference>
<proteinExistence type="inferred from homology"/>
<dbReference type="Gene3D" id="1.10.287.770">
    <property type="entry name" value="YojJ-like"/>
    <property type="match status" value="1"/>
</dbReference>
<evidence type="ECO:0000256" key="12">
    <source>
        <dbReference type="RuleBase" id="RU000679"/>
    </source>
</evidence>
<organism evidence="14 15">
    <name type="scientific">Bactrocera dorsalis</name>
    <name type="common">Oriental fruit fly</name>
    <name type="synonym">Dacus dorsalis</name>
    <dbReference type="NCBI Taxonomy" id="27457"/>
    <lineage>
        <taxon>Eukaryota</taxon>
        <taxon>Metazoa</taxon>
        <taxon>Ecdysozoa</taxon>
        <taxon>Arthropoda</taxon>
        <taxon>Hexapoda</taxon>
        <taxon>Insecta</taxon>
        <taxon>Pterygota</taxon>
        <taxon>Neoptera</taxon>
        <taxon>Endopterygota</taxon>
        <taxon>Diptera</taxon>
        <taxon>Brachycera</taxon>
        <taxon>Muscomorpha</taxon>
        <taxon>Tephritoidea</taxon>
        <taxon>Tephritidae</taxon>
        <taxon>Bactrocera</taxon>
        <taxon>Bactrocera</taxon>
    </lineage>
</organism>
<dbReference type="PRINTS" id="PR01078">
    <property type="entry name" value="AMINACHANNEL"/>
</dbReference>
<comment type="similarity">
    <text evidence="2 12">Belongs to the amiloride-sensitive sodium channel (TC 1.A.6) family.</text>
</comment>
<dbReference type="KEGG" id="bdr:105221886"/>
<keyword evidence="6 13" id="KW-1133">Transmembrane helix</keyword>
<dbReference type="GeneID" id="105221886"/>
<evidence type="ECO:0000256" key="3">
    <source>
        <dbReference type="ARBA" id="ARBA00022448"/>
    </source>
</evidence>
<evidence type="ECO:0000256" key="10">
    <source>
        <dbReference type="ARBA" id="ARBA00023201"/>
    </source>
</evidence>
<dbReference type="AlphaFoldDB" id="A0A8N4L0X7"/>
<keyword evidence="11 12" id="KW-0407">Ion channel</keyword>
<evidence type="ECO:0000256" key="7">
    <source>
        <dbReference type="ARBA" id="ARBA00023053"/>
    </source>
</evidence>
<dbReference type="Proteomes" id="UP001652620">
    <property type="component" value="Chromosome 4"/>
</dbReference>
<accession>A0A8N4L0X7</accession>
<evidence type="ECO:0000256" key="9">
    <source>
        <dbReference type="ARBA" id="ARBA00023136"/>
    </source>
</evidence>
<dbReference type="PANTHER" id="PTHR11690">
    <property type="entry name" value="AMILORIDE-SENSITIVE SODIUM CHANNEL-RELATED"/>
    <property type="match status" value="1"/>
</dbReference>
<reference evidence="15" key="1">
    <citation type="submission" date="2025-08" db="UniProtKB">
        <authorList>
            <consortium name="RefSeq"/>
        </authorList>
    </citation>
    <scope>IDENTIFICATION</scope>
    <source>
        <tissue evidence="15">Adult</tissue>
    </source>
</reference>
<evidence type="ECO:0000256" key="13">
    <source>
        <dbReference type="SAM" id="Phobius"/>
    </source>
</evidence>
<evidence type="ECO:0000256" key="5">
    <source>
        <dbReference type="ARBA" id="ARBA00022692"/>
    </source>
</evidence>
<evidence type="ECO:0000256" key="2">
    <source>
        <dbReference type="ARBA" id="ARBA00007193"/>
    </source>
</evidence>
<keyword evidence="8 12" id="KW-0406">Ion transport</keyword>
<keyword evidence="4 12" id="KW-0894">Sodium channel</keyword>
<dbReference type="Pfam" id="PF00858">
    <property type="entry name" value="ASC"/>
    <property type="match status" value="1"/>
</dbReference>
<comment type="subcellular location">
    <subcellularLocation>
        <location evidence="1">Membrane</location>
        <topology evidence="1">Multi-pass membrane protein</topology>
    </subcellularLocation>
</comment>
<keyword evidence="3 12" id="KW-0813">Transport</keyword>
<keyword evidence="7" id="KW-0915">Sodium</keyword>
<feature type="transmembrane region" description="Helical" evidence="13">
    <location>
        <begin position="479"/>
        <end position="501"/>
    </location>
</feature>
<evidence type="ECO:0000313" key="15">
    <source>
        <dbReference type="RefSeq" id="XP_029404444.2"/>
    </source>
</evidence>
<dbReference type="GO" id="GO:0005886">
    <property type="term" value="C:plasma membrane"/>
    <property type="evidence" value="ECO:0007669"/>
    <property type="project" value="TreeGrafter"/>
</dbReference>
<feature type="transmembrane region" description="Helical" evidence="13">
    <location>
        <begin position="55"/>
        <end position="76"/>
    </location>
</feature>
<dbReference type="GO" id="GO:0015280">
    <property type="term" value="F:ligand-gated sodium channel activity"/>
    <property type="evidence" value="ECO:0007669"/>
    <property type="project" value="TreeGrafter"/>
</dbReference>
<evidence type="ECO:0000256" key="1">
    <source>
        <dbReference type="ARBA" id="ARBA00004141"/>
    </source>
</evidence>
<name>A0A8N4L0X7_BACDO</name>
<dbReference type="InterPro" id="IPR001873">
    <property type="entry name" value="ENaC"/>
</dbReference>
<evidence type="ECO:0000313" key="14">
    <source>
        <dbReference type="Proteomes" id="UP001652620"/>
    </source>
</evidence>
<evidence type="ECO:0000256" key="11">
    <source>
        <dbReference type="ARBA" id="ARBA00023303"/>
    </source>
</evidence>
<sequence length="595" mass="69068">MNSSSIGGKKKPYKNNKCKGILKIIGDYVTQFLGQTTLQGLIYVGNPQLRIWERAYFLIWFVTVITVAINFATNVYTRWETTPVIIGLEAHTTQIRTTPFPAITICNMNQALRSQTENFTRHSLGYAMTQKICFQDVDYSQFDDLKPASKDDTFTNFIWRVNGQTCDNMIVYCRFGNKEDRCTDFYREVLMDEGICCAFNILHPSYLYKGKYIFVRDFTSSIGTIPVDWNLETGYADKLPLYYYPRTAVGAGVTLGFTFVLNANLSEYICSSTFSTGLKVIPHNPIDTPHVKETGLSVQPGYQHRFRLNIDSSKALPSTRSITPKRRQCLFNNELELLYFRYYTRRNCEMECDSKYYLRRCQCIPYHMPLIYPNASVCHVKDFNCESKAEAEVNDEQHVACKRECLPGCFNLEYFPTVYRTPLANTSFVFRDEFFRNFTKQEIHENFVLVQVYFADDLFRSKIRSPYTSFTDYLSQTGGIMSLMVGFGVISVPEFFYFFFIRPIFDLILRRLPCVVRRVTARKLRKGANGNGLLLGNKHPFFARKPLARCRRPLKPFNGYNSQMLYNGLMKKMSIRNDQILNIDMEKEGLFPYTE</sequence>
<protein>
    <submittedName>
        <fullName evidence="15">Pickpocket protein 28</fullName>
    </submittedName>
</protein>
<evidence type="ECO:0000256" key="6">
    <source>
        <dbReference type="ARBA" id="ARBA00022989"/>
    </source>
</evidence>
<dbReference type="Gene3D" id="1.10.287.820">
    <property type="entry name" value="Acid-sensing ion channel domain"/>
    <property type="match status" value="1"/>
</dbReference>
<evidence type="ECO:0000256" key="4">
    <source>
        <dbReference type="ARBA" id="ARBA00022461"/>
    </source>
</evidence>
<evidence type="ECO:0000256" key="8">
    <source>
        <dbReference type="ARBA" id="ARBA00023065"/>
    </source>
</evidence>